<dbReference type="AlphaFoldDB" id="A0A8H5FC45"/>
<protein>
    <recommendedName>
        <fullName evidence="4">BTB domain-containing protein</fullName>
    </recommendedName>
</protein>
<dbReference type="Proteomes" id="UP000567179">
    <property type="component" value="Unassembled WGS sequence"/>
</dbReference>
<organism evidence="2 3">
    <name type="scientific">Psilocybe cf. subviscida</name>
    <dbReference type="NCBI Taxonomy" id="2480587"/>
    <lineage>
        <taxon>Eukaryota</taxon>
        <taxon>Fungi</taxon>
        <taxon>Dikarya</taxon>
        <taxon>Basidiomycota</taxon>
        <taxon>Agaricomycotina</taxon>
        <taxon>Agaricomycetes</taxon>
        <taxon>Agaricomycetidae</taxon>
        <taxon>Agaricales</taxon>
        <taxon>Agaricineae</taxon>
        <taxon>Strophariaceae</taxon>
        <taxon>Psilocybe</taxon>
    </lineage>
</organism>
<dbReference type="OrthoDB" id="3199068at2759"/>
<dbReference type="EMBL" id="JAACJJ010000001">
    <property type="protein sequence ID" value="KAF5330988.1"/>
    <property type="molecule type" value="Genomic_DNA"/>
</dbReference>
<evidence type="ECO:0000256" key="1">
    <source>
        <dbReference type="SAM" id="MobiDB-lite"/>
    </source>
</evidence>
<comment type="caution">
    <text evidence="2">The sequence shown here is derived from an EMBL/GenBank/DDBJ whole genome shotgun (WGS) entry which is preliminary data.</text>
</comment>
<evidence type="ECO:0008006" key="4">
    <source>
        <dbReference type="Google" id="ProtNLM"/>
    </source>
</evidence>
<sequence>MLPPTTKGIERSASMLSSPREPEPVATSPLSSFYHVATEQLASSSRFSPNAEAYSKSAGKAKVHYHPNYYIESAYVVLQVQNTLFRVPSYRFTDGSQFFKGMLGLPQPAGGGDSIEGVSESNPIVIPANSNINAEEFGDFMKALYPRPFSVTLKLSKTEWISVLKVSKIWYFLEIRSVAISQLESGGELTCIDKVVLGRQNWVRSWVVDGLVGIVQRRETITDEEAIQIDYITAVKLFRIRETRIAHEFMTPTGLDVSEEVQAVFSDEIAHIASEEQAFCTPESEVELPGPLAPLETDSVVEPHPNGFPQPSSGWGFPSEHPSIFMETHPGDVPSRIHSTVPGWGPGPETPHDEAFSGFPASPSPAVEYDMPNPSSAKIKKPKRR</sequence>
<evidence type="ECO:0000313" key="3">
    <source>
        <dbReference type="Proteomes" id="UP000567179"/>
    </source>
</evidence>
<feature type="region of interest" description="Disordered" evidence="1">
    <location>
        <begin position="341"/>
        <end position="385"/>
    </location>
</feature>
<evidence type="ECO:0000313" key="2">
    <source>
        <dbReference type="EMBL" id="KAF5330988.1"/>
    </source>
</evidence>
<name>A0A8H5FC45_9AGAR</name>
<accession>A0A8H5FC45</accession>
<proteinExistence type="predicted"/>
<gene>
    <name evidence="2" type="ORF">D9619_005209</name>
</gene>
<feature type="region of interest" description="Disordered" evidence="1">
    <location>
        <begin position="1"/>
        <end position="28"/>
    </location>
</feature>
<keyword evidence="3" id="KW-1185">Reference proteome</keyword>
<reference evidence="2 3" key="1">
    <citation type="journal article" date="2020" name="ISME J.">
        <title>Uncovering the hidden diversity of litter-decomposition mechanisms in mushroom-forming fungi.</title>
        <authorList>
            <person name="Floudas D."/>
            <person name="Bentzer J."/>
            <person name="Ahren D."/>
            <person name="Johansson T."/>
            <person name="Persson P."/>
            <person name="Tunlid A."/>
        </authorList>
    </citation>
    <scope>NUCLEOTIDE SEQUENCE [LARGE SCALE GENOMIC DNA]</scope>
    <source>
        <strain evidence="2 3">CBS 101986</strain>
    </source>
</reference>